<accession>A0ABP3F456</accession>
<dbReference type="Proteomes" id="UP001501867">
    <property type="component" value="Unassembled WGS sequence"/>
</dbReference>
<gene>
    <name evidence="2" type="ORF">GCM10010302_33330</name>
</gene>
<comment type="caution">
    <text evidence="2">The sequence shown here is derived from an EMBL/GenBank/DDBJ whole genome shotgun (WGS) entry which is preliminary data.</text>
</comment>
<name>A0ABP3F456_9ACTN</name>
<proteinExistence type="predicted"/>
<evidence type="ECO:0008006" key="4">
    <source>
        <dbReference type="Google" id="ProtNLM"/>
    </source>
</evidence>
<keyword evidence="1" id="KW-0732">Signal</keyword>
<feature type="chain" id="PRO_5045551450" description="Secreted protein" evidence="1">
    <location>
        <begin position="20"/>
        <end position="135"/>
    </location>
</feature>
<organism evidence="2 3">
    <name type="scientific">Streptomyces polychromogenes</name>
    <dbReference type="NCBI Taxonomy" id="67342"/>
    <lineage>
        <taxon>Bacteria</taxon>
        <taxon>Bacillati</taxon>
        <taxon>Actinomycetota</taxon>
        <taxon>Actinomycetes</taxon>
        <taxon>Kitasatosporales</taxon>
        <taxon>Streptomycetaceae</taxon>
        <taxon>Streptomyces</taxon>
    </lineage>
</organism>
<reference evidence="3" key="1">
    <citation type="journal article" date="2019" name="Int. J. Syst. Evol. Microbiol.">
        <title>The Global Catalogue of Microorganisms (GCM) 10K type strain sequencing project: providing services to taxonomists for standard genome sequencing and annotation.</title>
        <authorList>
            <consortium name="The Broad Institute Genomics Platform"/>
            <consortium name="The Broad Institute Genome Sequencing Center for Infectious Disease"/>
            <person name="Wu L."/>
            <person name="Ma J."/>
        </authorList>
    </citation>
    <scope>NUCLEOTIDE SEQUENCE [LARGE SCALE GENOMIC DNA]</scope>
    <source>
        <strain evidence="3">JCM 4505</strain>
    </source>
</reference>
<feature type="signal peptide" evidence="1">
    <location>
        <begin position="1"/>
        <end position="19"/>
    </location>
</feature>
<dbReference type="EMBL" id="BAAABV010000016">
    <property type="protein sequence ID" value="GAA0292062.1"/>
    <property type="molecule type" value="Genomic_DNA"/>
</dbReference>
<keyword evidence="3" id="KW-1185">Reference proteome</keyword>
<evidence type="ECO:0000313" key="2">
    <source>
        <dbReference type="EMBL" id="GAA0292062.1"/>
    </source>
</evidence>
<evidence type="ECO:0000256" key="1">
    <source>
        <dbReference type="SAM" id="SignalP"/>
    </source>
</evidence>
<sequence length="135" mass="13712">MKLALGAAAMALTVGGAFAVSSASAEPAHTRQAAATATAFAKVRADGVILAWSGMNSVEYIGKGRYVLVTNADIDYCALLGTVNKNDFSDPGPGSSSILVGQAGSRRIFIRTATPSAGGSRAVDDDRPFSVSVVC</sequence>
<evidence type="ECO:0000313" key="3">
    <source>
        <dbReference type="Proteomes" id="UP001501867"/>
    </source>
</evidence>
<protein>
    <recommendedName>
        <fullName evidence="4">Secreted protein</fullName>
    </recommendedName>
</protein>